<gene>
    <name evidence="2" type="ORF">GCWU000182_001673</name>
</gene>
<evidence type="ECO:0000313" key="3">
    <source>
        <dbReference type="Proteomes" id="UP000019050"/>
    </source>
</evidence>
<evidence type="ECO:0000313" key="2">
    <source>
        <dbReference type="EMBL" id="ESK64941.1"/>
    </source>
</evidence>
<organism evidence="2 3">
    <name type="scientific">Abiotrophia defectiva ATCC 49176</name>
    <dbReference type="NCBI Taxonomy" id="592010"/>
    <lineage>
        <taxon>Bacteria</taxon>
        <taxon>Bacillati</taxon>
        <taxon>Bacillota</taxon>
        <taxon>Bacilli</taxon>
        <taxon>Lactobacillales</taxon>
        <taxon>Aerococcaceae</taxon>
        <taxon>Abiotrophia</taxon>
    </lineage>
</organism>
<protein>
    <submittedName>
        <fullName evidence="2">Uncharacterized protein</fullName>
    </submittedName>
</protein>
<reference evidence="2" key="1">
    <citation type="submission" date="2013-06" db="EMBL/GenBank/DDBJ databases">
        <authorList>
            <person name="Weinstock G."/>
            <person name="Sodergren E."/>
            <person name="Clifton S."/>
            <person name="Fulton L."/>
            <person name="Fulton B."/>
            <person name="Courtney L."/>
            <person name="Fronick C."/>
            <person name="Harrison M."/>
            <person name="Strong C."/>
            <person name="Farmer C."/>
            <person name="Delahaunty K."/>
            <person name="Markovic C."/>
            <person name="Hall O."/>
            <person name="Minx P."/>
            <person name="Tomlinson C."/>
            <person name="Mitreva M."/>
            <person name="Nelson J."/>
            <person name="Hou S."/>
            <person name="Wollam A."/>
            <person name="Pepin K.H."/>
            <person name="Johnson M."/>
            <person name="Bhonagiri V."/>
            <person name="Nash W.E."/>
            <person name="Warren W."/>
            <person name="Chinwalla A."/>
            <person name="Mardis E.R."/>
            <person name="Wilson R.K."/>
        </authorList>
    </citation>
    <scope>NUCLEOTIDE SEQUENCE [LARGE SCALE GENOMIC DNA]</scope>
    <source>
        <strain evidence="2">ATCC 49176</strain>
    </source>
</reference>
<feature type="transmembrane region" description="Helical" evidence="1">
    <location>
        <begin position="75"/>
        <end position="94"/>
    </location>
</feature>
<sequence length="131" mass="14971">MSTYKANHHKQDILFYTVASISTLVIGTVYECFSHQVYSPFMYLLFLIPLLLGLAPNLLAHKLHKYFLKSENAKAAYKMGVLTLIFGSFLKGIFDIYGTHSVYPSFYLPVGLLLLLVALGFEIRQRKEMEK</sequence>
<dbReference type="eggNOG" id="ENOG5032RCF">
    <property type="taxonomic scope" value="Bacteria"/>
</dbReference>
<keyword evidence="1" id="KW-0812">Transmembrane</keyword>
<dbReference type="EMBL" id="ACIN03000015">
    <property type="protein sequence ID" value="ESK64941.1"/>
    <property type="molecule type" value="Genomic_DNA"/>
</dbReference>
<keyword evidence="3" id="KW-1185">Reference proteome</keyword>
<accession>W1Q1Q4</accession>
<feature type="transmembrane region" description="Helical" evidence="1">
    <location>
        <begin position="42"/>
        <end position="63"/>
    </location>
</feature>
<comment type="caution">
    <text evidence="2">The sequence shown here is derived from an EMBL/GenBank/DDBJ whole genome shotgun (WGS) entry which is preliminary data.</text>
</comment>
<feature type="transmembrane region" description="Helical" evidence="1">
    <location>
        <begin position="12"/>
        <end position="30"/>
    </location>
</feature>
<keyword evidence="1" id="KW-1133">Transmembrane helix</keyword>
<dbReference type="AlphaFoldDB" id="W1Q1Q4"/>
<name>W1Q1Q4_ABIDE</name>
<dbReference type="Proteomes" id="UP000019050">
    <property type="component" value="Unassembled WGS sequence"/>
</dbReference>
<dbReference type="HOGENOM" id="CLU_132625_0_0_9"/>
<proteinExistence type="predicted"/>
<keyword evidence="1" id="KW-0472">Membrane</keyword>
<feature type="transmembrane region" description="Helical" evidence="1">
    <location>
        <begin position="106"/>
        <end position="123"/>
    </location>
</feature>
<evidence type="ECO:0000256" key="1">
    <source>
        <dbReference type="SAM" id="Phobius"/>
    </source>
</evidence>
<dbReference type="STRING" id="592010.GCWU000182_001673"/>